<sequence>MTRRAAAAGLLALMLTGCAAPAGSPSDAPSSPIQEQTDMSTPDSSPTSPAEQAEDQTADQTAEVLLDRMFSDMAGVTELLGGKWTRNDKPFDLAMDRMELNPAPCRSGDLAGADAMDGPLKFQVILHGAGHAEPDATLDEVAQWAEAEGYSETRRGKGSMPQDGDRFMALHQADGTLMTVHVSTERTKIGSYTACSEHPSLQEYRADPNNLTVPGNRFEKTETPTPSPSSTRLGVSG</sequence>
<dbReference type="RefSeq" id="WP_091695557.1">
    <property type="nucleotide sequence ID" value="NZ_FPCG01000003.1"/>
</dbReference>
<evidence type="ECO:0000313" key="3">
    <source>
        <dbReference type="EMBL" id="SFV21821.1"/>
    </source>
</evidence>
<organism evidence="3 4">
    <name type="scientific">Micrococcus terreus</name>
    <dbReference type="NCBI Taxonomy" id="574650"/>
    <lineage>
        <taxon>Bacteria</taxon>
        <taxon>Bacillati</taxon>
        <taxon>Actinomycetota</taxon>
        <taxon>Actinomycetes</taxon>
        <taxon>Micrococcales</taxon>
        <taxon>Micrococcaceae</taxon>
        <taxon>Micrococcus</taxon>
    </lineage>
</organism>
<feature type="signal peptide" evidence="2">
    <location>
        <begin position="1"/>
        <end position="19"/>
    </location>
</feature>
<dbReference type="EMBL" id="FPCG01000003">
    <property type="protein sequence ID" value="SFV21821.1"/>
    <property type="molecule type" value="Genomic_DNA"/>
</dbReference>
<dbReference type="STRING" id="574650.SAMN04487966_10360"/>
<feature type="region of interest" description="Disordered" evidence="1">
    <location>
        <begin position="200"/>
        <end position="237"/>
    </location>
</feature>
<evidence type="ECO:0000256" key="2">
    <source>
        <dbReference type="SAM" id="SignalP"/>
    </source>
</evidence>
<evidence type="ECO:0000313" key="4">
    <source>
        <dbReference type="Proteomes" id="UP000198881"/>
    </source>
</evidence>
<name>A0A1I7MIQ0_9MICC</name>
<keyword evidence="4" id="KW-1185">Reference proteome</keyword>
<reference evidence="3 4" key="1">
    <citation type="submission" date="2016-10" db="EMBL/GenBank/DDBJ databases">
        <authorList>
            <person name="de Groot N.N."/>
        </authorList>
    </citation>
    <scope>NUCLEOTIDE SEQUENCE [LARGE SCALE GENOMIC DNA]</scope>
    <source>
        <strain evidence="3 4">CGMCC 1.7054</strain>
    </source>
</reference>
<accession>A0A1I7MIQ0</accession>
<protein>
    <recommendedName>
        <fullName evidence="5">LppA-like lipoprotein</fullName>
    </recommendedName>
</protein>
<evidence type="ECO:0008006" key="5">
    <source>
        <dbReference type="Google" id="ProtNLM"/>
    </source>
</evidence>
<dbReference type="PROSITE" id="PS51257">
    <property type="entry name" value="PROKAR_LIPOPROTEIN"/>
    <property type="match status" value="1"/>
</dbReference>
<evidence type="ECO:0000256" key="1">
    <source>
        <dbReference type="SAM" id="MobiDB-lite"/>
    </source>
</evidence>
<keyword evidence="2" id="KW-0732">Signal</keyword>
<dbReference type="Proteomes" id="UP000198881">
    <property type="component" value="Unassembled WGS sequence"/>
</dbReference>
<proteinExistence type="predicted"/>
<gene>
    <name evidence="3" type="ORF">SAMN04487966_10360</name>
</gene>
<feature type="chain" id="PRO_5039597747" description="LppA-like lipoprotein" evidence="2">
    <location>
        <begin position="20"/>
        <end position="237"/>
    </location>
</feature>
<feature type="region of interest" description="Disordered" evidence="1">
    <location>
        <begin position="19"/>
        <end position="58"/>
    </location>
</feature>
<feature type="compositionally biased region" description="Low complexity" evidence="1">
    <location>
        <begin position="19"/>
        <end position="49"/>
    </location>
</feature>
<dbReference type="AlphaFoldDB" id="A0A1I7MIQ0"/>